<keyword evidence="10 13" id="KW-1133">Transmembrane helix</keyword>
<dbReference type="InterPro" id="IPR036412">
    <property type="entry name" value="HAD-like_sf"/>
</dbReference>
<evidence type="ECO:0000256" key="5">
    <source>
        <dbReference type="ARBA" id="ARBA00022723"/>
    </source>
</evidence>
<dbReference type="PRINTS" id="PR00119">
    <property type="entry name" value="CATATPASE"/>
</dbReference>
<dbReference type="VEuPathDB" id="MicrosporidiaDB:G9O61_00g020100"/>
<feature type="transmembrane region" description="Helical" evidence="13">
    <location>
        <begin position="991"/>
        <end position="1012"/>
    </location>
</feature>
<dbReference type="NCBIfam" id="TIGR01494">
    <property type="entry name" value="ATPase_P-type"/>
    <property type="match status" value="2"/>
</dbReference>
<dbReference type="PROSITE" id="PS00154">
    <property type="entry name" value="ATPASE_E1_E2"/>
    <property type="match status" value="1"/>
</dbReference>
<dbReference type="EC" id="7.2.2.-" evidence="13"/>
<feature type="transmembrane region" description="Helical" evidence="13">
    <location>
        <begin position="922"/>
        <end position="941"/>
    </location>
</feature>
<evidence type="ECO:0000256" key="2">
    <source>
        <dbReference type="ARBA" id="ARBA00006000"/>
    </source>
</evidence>
<comment type="subcellular location">
    <subcellularLocation>
        <location evidence="1 13">Membrane</location>
        <topology evidence="1 13">Multi-pass membrane protein</topology>
    </subcellularLocation>
</comment>
<evidence type="ECO:0000256" key="12">
    <source>
        <dbReference type="ARBA" id="ARBA00049360"/>
    </source>
</evidence>
<dbReference type="SFLD" id="SFLDF00027">
    <property type="entry name" value="p-type_atpase"/>
    <property type="match status" value="1"/>
</dbReference>
<feature type="transmembrane region" description="Helical" evidence="13">
    <location>
        <begin position="1024"/>
        <end position="1047"/>
    </location>
</feature>
<dbReference type="Pfam" id="PF13246">
    <property type="entry name" value="Cation_ATPase"/>
    <property type="match status" value="1"/>
</dbReference>
<dbReference type="Gene3D" id="3.40.50.1000">
    <property type="entry name" value="HAD superfamily/HAD-like"/>
    <property type="match status" value="2"/>
</dbReference>
<dbReference type="OrthoDB" id="48943at2759"/>
<dbReference type="SUPFAM" id="SSF81660">
    <property type="entry name" value="Metal cation-transporting ATPase, ATP-binding domain N"/>
    <property type="match status" value="1"/>
</dbReference>
<dbReference type="InterPro" id="IPR023298">
    <property type="entry name" value="ATPase_P-typ_TM_dom_sf"/>
</dbReference>
<accession>A0A0F9Z7Z9</accession>
<evidence type="ECO:0000256" key="3">
    <source>
        <dbReference type="ARBA" id="ARBA00022553"/>
    </source>
</evidence>
<dbReference type="Gene3D" id="1.20.1110.10">
    <property type="entry name" value="Calcium-transporting ATPase, transmembrane domain"/>
    <property type="match status" value="1"/>
</dbReference>
<dbReference type="Pfam" id="PF12409">
    <property type="entry name" value="P5-ATPase"/>
    <property type="match status" value="1"/>
</dbReference>
<evidence type="ECO:0000259" key="14">
    <source>
        <dbReference type="Pfam" id="PF00122"/>
    </source>
</evidence>
<keyword evidence="11 13" id="KW-0472">Membrane</keyword>
<name>A0A0F9Z7Z9_9MICR</name>
<comment type="similarity">
    <text evidence="2 13">Belongs to the cation transport ATPase (P-type) (TC 3.A.3) family. Type V subfamily.</text>
</comment>
<protein>
    <recommendedName>
        <fullName evidence="13">Cation-transporting ATPase</fullName>
        <ecNumber evidence="13">7.2.2.-</ecNumber>
    </recommendedName>
</protein>
<dbReference type="InterPro" id="IPR044492">
    <property type="entry name" value="P_typ_ATPase_HD_dom"/>
</dbReference>
<evidence type="ECO:0000256" key="11">
    <source>
        <dbReference type="ARBA" id="ARBA00023136"/>
    </source>
</evidence>
<keyword evidence="8 13" id="KW-0460">Magnesium</keyword>
<feature type="domain" description="P5B-type ATPase N-terminal" evidence="15">
    <location>
        <begin position="11"/>
        <end position="87"/>
    </location>
</feature>
<dbReference type="SFLD" id="SFLDS00003">
    <property type="entry name" value="Haloacid_Dehalogenase"/>
    <property type="match status" value="1"/>
</dbReference>
<organism evidence="16 17">
    <name type="scientific">Vairimorpha ceranae</name>
    <dbReference type="NCBI Taxonomy" id="40302"/>
    <lineage>
        <taxon>Eukaryota</taxon>
        <taxon>Fungi</taxon>
        <taxon>Fungi incertae sedis</taxon>
        <taxon>Microsporidia</taxon>
        <taxon>Nosematidae</taxon>
        <taxon>Vairimorpha</taxon>
    </lineage>
</organism>
<keyword evidence="6 13" id="KW-0547">Nucleotide-binding</keyword>
<evidence type="ECO:0000259" key="15">
    <source>
        <dbReference type="Pfam" id="PF12409"/>
    </source>
</evidence>
<dbReference type="Gene3D" id="2.70.150.10">
    <property type="entry name" value="Calcium-transporting ATPase, cytoplasmic transduction domain A"/>
    <property type="match status" value="2"/>
</dbReference>
<dbReference type="GO" id="GO:0016020">
    <property type="term" value="C:membrane"/>
    <property type="evidence" value="ECO:0007669"/>
    <property type="project" value="UniProtKB-SubCell"/>
</dbReference>
<dbReference type="InterPro" id="IPR001757">
    <property type="entry name" value="P_typ_ATPase"/>
</dbReference>
<dbReference type="SUPFAM" id="SSF56784">
    <property type="entry name" value="HAD-like"/>
    <property type="match status" value="1"/>
</dbReference>
<keyword evidence="3" id="KW-0597">Phosphoprotein</keyword>
<feature type="transmembrane region" description="Helical" evidence="13">
    <location>
        <begin position="1059"/>
        <end position="1081"/>
    </location>
</feature>
<dbReference type="VEuPathDB" id="MicrosporidiaDB:AAJ76_1250004041"/>
<dbReference type="PANTHER" id="PTHR45630:SF8">
    <property type="entry name" value="CATION-TRANSPORTING ATPASE"/>
    <property type="match status" value="1"/>
</dbReference>
<dbReference type="InterPro" id="IPR006544">
    <property type="entry name" value="P-type_TPase_V"/>
</dbReference>
<proteinExistence type="inferred from homology"/>
<feature type="domain" description="P-type ATPase A" evidence="14">
    <location>
        <begin position="235"/>
        <end position="307"/>
    </location>
</feature>
<dbReference type="InterPro" id="IPR023299">
    <property type="entry name" value="ATPase_P-typ_cyto_dom_N"/>
</dbReference>
<dbReference type="InterPro" id="IPR008250">
    <property type="entry name" value="ATPase_P-typ_transduc_dom_A_sf"/>
</dbReference>
<evidence type="ECO:0000256" key="9">
    <source>
        <dbReference type="ARBA" id="ARBA00022967"/>
    </source>
</evidence>
<dbReference type="Gene3D" id="3.40.1110.10">
    <property type="entry name" value="Calcium-transporting ATPase, cytoplasmic domain N"/>
    <property type="match status" value="1"/>
</dbReference>
<feature type="transmembrane region" description="Helical" evidence="13">
    <location>
        <begin position="21"/>
        <end position="41"/>
    </location>
</feature>
<feature type="transmembrane region" description="Helical" evidence="13">
    <location>
        <begin position="1101"/>
        <end position="1122"/>
    </location>
</feature>
<evidence type="ECO:0000256" key="4">
    <source>
        <dbReference type="ARBA" id="ARBA00022692"/>
    </source>
</evidence>
<evidence type="ECO:0000256" key="6">
    <source>
        <dbReference type="ARBA" id="ARBA00022741"/>
    </source>
</evidence>
<dbReference type="GO" id="GO:0140358">
    <property type="term" value="F:P-type transmembrane transporter activity"/>
    <property type="evidence" value="ECO:0007669"/>
    <property type="project" value="InterPro"/>
</dbReference>
<keyword evidence="17" id="KW-1185">Reference proteome</keyword>
<dbReference type="GO" id="GO:0005524">
    <property type="term" value="F:ATP binding"/>
    <property type="evidence" value="ECO:0007669"/>
    <property type="project" value="UniProtKB-UniRule"/>
</dbReference>
<comment type="catalytic activity">
    <reaction evidence="12 13">
        <text>ATP + H2O = ADP + phosphate + H(+)</text>
        <dbReference type="Rhea" id="RHEA:13065"/>
        <dbReference type="ChEBI" id="CHEBI:15377"/>
        <dbReference type="ChEBI" id="CHEBI:15378"/>
        <dbReference type="ChEBI" id="CHEBI:30616"/>
        <dbReference type="ChEBI" id="CHEBI:43474"/>
        <dbReference type="ChEBI" id="CHEBI:456216"/>
    </reaction>
</comment>
<evidence type="ECO:0000313" key="16">
    <source>
        <dbReference type="EMBL" id="KKO74069.1"/>
    </source>
</evidence>
<dbReference type="InterPro" id="IPR047819">
    <property type="entry name" value="P5A-ATPase_N"/>
</dbReference>
<gene>
    <name evidence="16" type="ORF">AAJ76_1250004041</name>
</gene>
<dbReference type="GO" id="GO:0006874">
    <property type="term" value="P:intracellular calcium ion homeostasis"/>
    <property type="evidence" value="ECO:0007669"/>
    <property type="project" value="TreeGrafter"/>
</dbReference>
<evidence type="ECO:0000256" key="8">
    <source>
        <dbReference type="ARBA" id="ARBA00022842"/>
    </source>
</evidence>
<keyword evidence="5 13" id="KW-0479">Metal-binding</keyword>
<dbReference type="SUPFAM" id="SSF81653">
    <property type="entry name" value="Calcium ATPase, transduction domain A"/>
    <property type="match status" value="1"/>
</dbReference>
<dbReference type="GeneID" id="36318803"/>
<reference evidence="16 17" key="1">
    <citation type="journal article" date="2015" name="Environ. Microbiol.">
        <title>Genome analyses suggest the presence of polyploidy and recent human-driven expansions in eight global populations of the honeybee pathogen Nosema ceranae.</title>
        <authorList>
            <person name="Pelin A."/>
            <person name="Selman M."/>
            <person name="Aris-Brosou S."/>
            <person name="Farinelli L."/>
            <person name="Corradi N."/>
        </authorList>
    </citation>
    <scope>NUCLEOTIDE SEQUENCE [LARGE SCALE GENOMIC DNA]</scope>
    <source>
        <strain evidence="16 17">PA08 1199</strain>
    </source>
</reference>
<dbReference type="PANTHER" id="PTHR45630">
    <property type="entry name" value="CATION-TRANSPORTING ATPASE-RELATED"/>
    <property type="match status" value="1"/>
</dbReference>
<evidence type="ECO:0000313" key="17">
    <source>
        <dbReference type="Proteomes" id="UP000034350"/>
    </source>
</evidence>
<sequence length="1131" mass="129870">MGFRKSNTSDSFIEIEGRRKTILYNFYNFFCIITFGILYIICKNFPRVRIVLTTKQCDLKSADKAVITNKFKKHELVDILVYKCTKSQLMSRFVFNGYVRVIDTVYARLIYDVGFEKFVVYSYKQTNFNFDEIFMNKIKISEHEEKIQLREKGILYGKNFNNLRFPSIVEIFIKNTFNFTNLIDIFCVVLWFNIEYKIYGSIVALFRLYSYAQDIILEIKVKHELETAKKNIKIRTYRNRSFCYIDSVDLLPGDLVYIEPCEDFPVDVIILKGDAITDESFLTGESVPICKSAAYRSIVYSGTAVLRSVDESKWLPNKKIESLYRVKNLTNKGDLNVKSLKNLDRNDFLNLEKSRKSNLVEDISKNTFVSKNSSCNFALGIVIAIGFNTTRGKIMKDINNPKPVYIPFLNEAHKYIFFTIIIAGISVVFFLIYFDKILKWDLIDNLVYSADLFFTLASPALYASLSVGVQISSKRLRDDKIKCNNSDRLFISGNVDMAIFDKTGTLTSEGMDFLFFDNLYSKSYNADQLDPLSRIGFSSCHSVYELDGKYSGDALDIQMFIVSESKLEMGGNGQNDSIRKIIIGKSAGISGPFLKEFGVDSDKLFYQNVTNLETSYNDVMARGFGKNIINILKTYDFTSENKRMSVIIEHQNKKYFYTKGSPDIIKLLLKKIPDDYDNRVKEHSLSGYRVIAMGYKELKNIDKEENNESELNFLGFIVFSNKLKPETYEVIEELNSANIHSIICTGDNILTAISVGRECKILDESITVIFPVLNENCKSVYDAEWVCLGDEDLVFDKVRLILYKNNFDTYCNDFVIACEGKEYDFFKDTIYHSFILEKGKVFARFSPAQKKVLVEDFRSINKNVLFCGDGANDSGAIGTADVGIALAQNEASLASSFCARNINAVPLIIKECRNAYVSSIALFKYVSMSYFLAFVCLGFPVLRCLFLSDFQTLHIDIFIIVPMMFFISNFKKNNILYKKSPKISLFSLTEFLPFFCSLFFQSLIIFILSRYGPESKQITEESKAGTIIFFTAAFQSIFNGLYFSDAVPHRESILKNKNILYISSLFMIWNSLLLFINWFNHDFTSRFLSVYLFVEISNSELLLIILGILGSSFSSFLVPYYVRKFLNRNLQ</sequence>
<dbReference type="VEuPathDB" id="MicrosporidiaDB:G9O61_00g020920"/>
<dbReference type="AlphaFoldDB" id="A0A0F9Z7Z9"/>
<dbReference type="GO" id="GO:0016887">
    <property type="term" value="F:ATP hydrolysis activity"/>
    <property type="evidence" value="ECO:0007669"/>
    <property type="project" value="InterPro"/>
</dbReference>
<keyword evidence="9 13" id="KW-1278">Translocase</keyword>
<feature type="transmembrane region" description="Helical" evidence="13">
    <location>
        <begin position="415"/>
        <end position="434"/>
    </location>
</feature>
<dbReference type="InterPro" id="IPR059000">
    <property type="entry name" value="ATPase_P-type_domA"/>
</dbReference>
<evidence type="ECO:0000256" key="13">
    <source>
        <dbReference type="RuleBase" id="RU362082"/>
    </source>
</evidence>
<comment type="caution">
    <text evidence="13">Lacks conserved residue(s) required for the propagation of feature annotation.</text>
</comment>
<comment type="caution">
    <text evidence="16">The sequence shown here is derived from an EMBL/GenBank/DDBJ whole genome shotgun (WGS) entry which is preliminary data.</text>
</comment>
<dbReference type="Pfam" id="PF00122">
    <property type="entry name" value="E1-E2_ATPase"/>
    <property type="match status" value="1"/>
</dbReference>
<evidence type="ECO:0000256" key="10">
    <source>
        <dbReference type="ARBA" id="ARBA00022989"/>
    </source>
</evidence>
<keyword evidence="7 13" id="KW-0067">ATP-binding</keyword>
<dbReference type="VEuPathDB" id="MicrosporidiaDB:NCER_101371"/>
<feature type="transmembrane region" description="Helical" evidence="13">
    <location>
        <begin position="953"/>
        <end position="970"/>
    </location>
</feature>
<evidence type="ECO:0000256" key="1">
    <source>
        <dbReference type="ARBA" id="ARBA00004141"/>
    </source>
</evidence>
<dbReference type="GO" id="GO:0019829">
    <property type="term" value="F:ATPase-coupled monoatomic cation transmembrane transporter activity"/>
    <property type="evidence" value="ECO:0007669"/>
    <property type="project" value="UniProtKB-UniRule"/>
</dbReference>
<dbReference type="SFLD" id="SFLDG00002">
    <property type="entry name" value="C1.7:_P-type_atpase_like"/>
    <property type="match status" value="1"/>
</dbReference>
<dbReference type="GO" id="GO:0046872">
    <property type="term" value="F:metal ion binding"/>
    <property type="evidence" value="ECO:0007669"/>
    <property type="project" value="UniProtKB-UniRule"/>
</dbReference>
<dbReference type="InterPro" id="IPR023214">
    <property type="entry name" value="HAD_sf"/>
</dbReference>
<dbReference type="EMBL" id="JPQZ01000125">
    <property type="protein sequence ID" value="KKO74069.1"/>
    <property type="molecule type" value="Genomic_DNA"/>
</dbReference>
<keyword evidence="4 13" id="KW-0812">Transmembrane</keyword>
<dbReference type="InterPro" id="IPR018303">
    <property type="entry name" value="ATPase_P-typ_P_site"/>
</dbReference>
<dbReference type="SUPFAM" id="SSF81665">
    <property type="entry name" value="Calcium ATPase, transmembrane domain M"/>
    <property type="match status" value="1"/>
</dbReference>
<evidence type="ECO:0000256" key="7">
    <source>
        <dbReference type="ARBA" id="ARBA00022840"/>
    </source>
</evidence>
<dbReference type="RefSeq" id="XP_024329811.1">
    <property type="nucleotide sequence ID" value="XM_024473904.1"/>
</dbReference>
<dbReference type="Proteomes" id="UP000034350">
    <property type="component" value="Unassembled WGS sequence"/>
</dbReference>